<sequence length="182" mass="19094">MALPSTALDLVDSPPSLVVRKLHTLSKRCDNKLQNPSFESGESPWLAMVSGSWSTRGVYTSSGGGHHGSNFYYGQSNSTIDSTLTLSQSEINIPNGATVECAAWIASRRPGNVGSSRVEVFLDGQSCGTEYLGTTGWTKVGGKVGVSGDGAVHTLAVVVVSDEAGEEGWAVWVDDLWVGIGC</sequence>
<evidence type="ECO:0000313" key="1">
    <source>
        <dbReference type="EMBL" id="KAF1843867.1"/>
    </source>
</evidence>
<keyword evidence="2" id="KW-1185">Reference proteome</keyword>
<protein>
    <submittedName>
        <fullName evidence="1">Uncharacterized protein</fullName>
    </submittedName>
</protein>
<dbReference type="OrthoDB" id="3769880at2759"/>
<dbReference type="GeneID" id="63846405"/>
<evidence type="ECO:0000313" key="2">
    <source>
        <dbReference type="Proteomes" id="UP000800039"/>
    </source>
</evidence>
<dbReference type="EMBL" id="ML976617">
    <property type="protein sequence ID" value="KAF1843867.1"/>
    <property type="molecule type" value="Genomic_DNA"/>
</dbReference>
<organism evidence="1 2">
    <name type="scientific">Cucurbitaria berberidis CBS 394.84</name>
    <dbReference type="NCBI Taxonomy" id="1168544"/>
    <lineage>
        <taxon>Eukaryota</taxon>
        <taxon>Fungi</taxon>
        <taxon>Dikarya</taxon>
        <taxon>Ascomycota</taxon>
        <taxon>Pezizomycotina</taxon>
        <taxon>Dothideomycetes</taxon>
        <taxon>Pleosporomycetidae</taxon>
        <taxon>Pleosporales</taxon>
        <taxon>Pleosporineae</taxon>
        <taxon>Cucurbitariaceae</taxon>
        <taxon>Cucurbitaria</taxon>
    </lineage>
</organism>
<accession>A0A9P4GEF2</accession>
<comment type="caution">
    <text evidence="1">The sequence shown here is derived from an EMBL/GenBank/DDBJ whole genome shotgun (WGS) entry which is preliminary data.</text>
</comment>
<dbReference type="AlphaFoldDB" id="A0A9P4GEF2"/>
<name>A0A9P4GEF2_9PLEO</name>
<gene>
    <name evidence="1" type="ORF">K460DRAFT_289919</name>
</gene>
<reference evidence="1" key="1">
    <citation type="submission" date="2020-01" db="EMBL/GenBank/DDBJ databases">
        <authorList>
            <consortium name="DOE Joint Genome Institute"/>
            <person name="Haridas S."/>
            <person name="Albert R."/>
            <person name="Binder M."/>
            <person name="Bloem J."/>
            <person name="Labutti K."/>
            <person name="Salamov A."/>
            <person name="Andreopoulos B."/>
            <person name="Baker S.E."/>
            <person name="Barry K."/>
            <person name="Bills G."/>
            <person name="Bluhm B.H."/>
            <person name="Cannon C."/>
            <person name="Castanera R."/>
            <person name="Culley D.E."/>
            <person name="Daum C."/>
            <person name="Ezra D."/>
            <person name="Gonzalez J.B."/>
            <person name="Henrissat B."/>
            <person name="Kuo A."/>
            <person name="Liang C."/>
            <person name="Lipzen A."/>
            <person name="Lutzoni F."/>
            <person name="Magnuson J."/>
            <person name="Mondo S."/>
            <person name="Nolan M."/>
            <person name="Ohm R."/>
            <person name="Pangilinan J."/>
            <person name="Park H.-J."/>
            <person name="Ramirez L."/>
            <person name="Alfaro M."/>
            <person name="Sun H."/>
            <person name="Tritt A."/>
            <person name="Yoshinaga Y."/>
            <person name="Zwiers L.-H."/>
            <person name="Turgeon B.G."/>
            <person name="Goodwin S.B."/>
            <person name="Spatafora J.W."/>
            <person name="Crous P.W."/>
            <person name="Grigoriev I.V."/>
        </authorList>
    </citation>
    <scope>NUCLEOTIDE SEQUENCE</scope>
    <source>
        <strain evidence="1">CBS 394.84</strain>
    </source>
</reference>
<dbReference type="Proteomes" id="UP000800039">
    <property type="component" value="Unassembled WGS sequence"/>
</dbReference>
<proteinExistence type="predicted"/>
<dbReference type="RefSeq" id="XP_040786430.1">
    <property type="nucleotide sequence ID" value="XM_040929153.1"/>
</dbReference>
<dbReference type="Gene3D" id="2.60.120.260">
    <property type="entry name" value="Galactose-binding domain-like"/>
    <property type="match status" value="1"/>
</dbReference>